<name>A0A1M5PBD8_9FLAO</name>
<dbReference type="Proteomes" id="UP000184020">
    <property type="component" value="Unassembled WGS sequence"/>
</dbReference>
<organism evidence="1 2">
    <name type="scientific">Flavobacterium micromati</name>
    <dbReference type="NCBI Taxonomy" id="229205"/>
    <lineage>
        <taxon>Bacteria</taxon>
        <taxon>Pseudomonadati</taxon>
        <taxon>Bacteroidota</taxon>
        <taxon>Flavobacteriia</taxon>
        <taxon>Flavobacteriales</taxon>
        <taxon>Flavobacteriaceae</taxon>
        <taxon>Flavobacterium</taxon>
    </lineage>
</organism>
<dbReference type="STRING" id="229205.SAMN05444372_112127"/>
<gene>
    <name evidence="1" type="ORF">SAMN05444372_112127</name>
</gene>
<dbReference type="RefSeq" id="WP_073021273.1">
    <property type="nucleotide sequence ID" value="NZ_FQWF01000012.1"/>
</dbReference>
<proteinExistence type="predicted"/>
<reference evidence="2" key="1">
    <citation type="submission" date="2016-11" db="EMBL/GenBank/DDBJ databases">
        <authorList>
            <person name="Varghese N."/>
            <person name="Submissions S."/>
        </authorList>
    </citation>
    <scope>NUCLEOTIDE SEQUENCE [LARGE SCALE GENOMIC DNA]</scope>
    <source>
        <strain evidence="2">DSM 17659</strain>
    </source>
</reference>
<keyword evidence="2" id="KW-1185">Reference proteome</keyword>
<dbReference type="AlphaFoldDB" id="A0A1M5PBD8"/>
<dbReference type="EMBL" id="FQWF01000012">
    <property type="protein sequence ID" value="SHG98769.1"/>
    <property type="molecule type" value="Genomic_DNA"/>
</dbReference>
<sequence>MGELAPVIAGETFSLTTNNGFERPKTLGKWGAQVGGGILSFGFGKATDNHLAGEGIGGEVIGGFFKGLVETGSNAAPNLVK</sequence>
<dbReference type="OrthoDB" id="2972467at2"/>
<protein>
    <submittedName>
        <fullName evidence="1">Uncharacterized protein</fullName>
    </submittedName>
</protein>
<evidence type="ECO:0000313" key="1">
    <source>
        <dbReference type="EMBL" id="SHG98769.1"/>
    </source>
</evidence>
<accession>A0A1M5PBD8</accession>
<evidence type="ECO:0000313" key="2">
    <source>
        <dbReference type="Proteomes" id="UP000184020"/>
    </source>
</evidence>